<dbReference type="AlphaFoldDB" id="A0A5B7JS39"/>
<proteinExistence type="predicted"/>
<dbReference type="EMBL" id="VSRR010109738">
    <property type="protein sequence ID" value="MPC97385.1"/>
    <property type="molecule type" value="Genomic_DNA"/>
</dbReference>
<organism evidence="1 2">
    <name type="scientific">Portunus trituberculatus</name>
    <name type="common">Swimming crab</name>
    <name type="synonym">Neptunus trituberculatus</name>
    <dbReference type="NCBI Taxonomy" id="210409"/>
    <lineage>
        <taxon>Eukaryota</taxon>
        <taxon>Metazoa</taxon>
        <taxon>Ecdysozoa</taxon>
        <taxon>Arthropoda</taxon>
        <taxon>Crustacea</taxon>
        <taxon>Multicrustacea</taxon>
        <taxon>Malacostraca</taxon>
        <taxon>Eumalacostraca</taxon>
        <taxon>Eucarida</taxon>
        <taxon>Decapoda</taxon>
        <taxon>Pleocyemata</taxon>
        <taxon>Brachyura</taxon>
        <taxon>Eubrachyura</taxon>
        <taxon>Portunoidea</taxon>
        <taxon>Portunidae</taxon>
        <taxon>Portuninae</taxon>
        <taxon>Portunus</taxon>
    </lineage>
</organism>
<reference evidence="1 2" key="1">
    <citation type="submission" date="2019-05" db="EMBL/GenBank/DDBJ databases">
        <title>Another draft genome of Portunus trituberculatus and its Hox gene families provides insights of decapod evolution.</title>
        <authorList>
            <person name="Jeong J.-H."/>
            <person name="Song I."/>
            <person name="Kim S."/>
            <person name="Choi T."/>
            <person name="Kim D."/>
            <person name="Ryu S."/>
            <person name="Kim W."/>
        </authorList>
    </citation>
    <scope>NUCLEOTIDE SEQUENCE [LARGE SCALE GENOMIC DNA]</scope>
    <source>
        <tissue evidence="1">Muscle</tissue>
    </source>
</reference>
<comment type="caution">
    <text evidence="1">The sequence shown here is derived from an EMBL/GenBank/DDBJ whole genome shotgun (WGS) entry which is preliminary data.</text>
</comment>
<accession>A0A5B7JS39</accession>
<gene>
    <name evidence="1" type="ORF">E2C01_092698</name>
</gene>
<name>A0A5B7JS39_PORTR</name>
<protein>
    <submittedName>
        <fullName evidence="1">Uncharacterized protein</fullName>
    </submittedName>
</protein>
<dbReference type="Proteomes" id="UP000324222">
    <property type="component" value="Unassembled WGS sequence"/>
</dbReference>
<evidence type="ECO:0000313" key="2">
    <source>
        <dbReference type="Proteomes" id="UP000324222"/>
    </source>
</evidence>
<keyword evidence="2" id="KW-1185">Reference proteome</keyword>
<evidence type="ECO:0000313" key="1">
    <source>
        <dbReference type="EMBL" id="MPC97385.1"/>
    </source>
</evidence>
<sequence length="79" mass="8524">MVRQVYSAAPTPVIEVSTVPLPFLPTLTFTSTPPSLPHYSSPTTTITTNTTTLLSLPFFHDSIIDDPTIPLPVPPSHIP</sequence>